<evidence type="ECO:0000256" key="1">
    <source>
        <dbReference type="ARBA" id="ARBA00004906"/>
    </source>
</evidence>
<name>A0A5B8ULN2_9BACT</name>
<evidence type="ECO:0000259" key="4">
    <source>
        <dbReference type="Pfam" id="PF13229"/>
    </source>
</evidence>
<protein>
    <recommendedName>
        <fullName evidence="4">Right handed beta helix domain-containing protein</fullName>
    </recommendedName>
</protein>
<dbReference type="PANTHER" id="PTHR22990">
    <property type="entry name" value="F-BOX ONLY PROTEIN"/>
    <property type="match status" value="1"/>
</dbReference>
<dbReference type="SMART" id="SM00710">
    <property type="entry name" value="PbH1"/>
    <property type="match status" value="8"/>
</dbReference>
<dbReference type="AlphaFoldDB" id="A0A5B8ULN2"/>
<dbReference type="NCBIfam" id="TIGR03804">
    <property type="entry name" value="para_beta_helix"/>
    <property type="match status" value="1"/>
</dbReference>
<dbReference type="KEGG" id="fgg:FSB75_16040"/>
<evidence type="ECO:0000256" key="2">
    <source>
        <dbReference type="ARBA" id="ARBA00022737"/>
    </source>
</evidence>
<dbReference type="Pfam" id="PF13229">
    <property type="entry name" value="Beta_helix"/>
    <property type="match status" value="1"/>
</dbReference>
<dbReference type="Proteomes" id="UP000321204">
    <property type="component" value="Chromosome"/>
</dbReference>
<accession>A0A5B8ULN2</accession>
<dbReference type="InterPro" id="IPR022442">
    <property type="entry name" value="SO_2930-like_dom"/>
</dbReference>
<keyword evidence="6" id="KW-1185">Reference proteome</keyword>
<proteinExistence type="predicted"/>
<dbReference type="PROSITE" id="PS51257">
    <property type="entry name" value="PROKAR_LIPOPROTEIN"/>
    <property type="match status" value="1"/>
</dbReference>
<keyword evidence="2" id="KW-0677">Repeat</keyword>
<gene>
    <name evidence="5" type="ORF">FSB75_16040</name>
</gene>
<dbReference type="NCBIfam" id="TIGR03805">
    <property type="entry name" value="beta_helix_1"/>
    <property type="match status" value="1"/>
</dbReference>
<sequence>MKQQSNDKVPRRRFSNKKLSLATTALTVLFIFSGCKKELMPSPETQSTAAMNQAQNAAKKTPVIVVHQGTSIQAAVNAASPGTVIEIEAGAYKEAIVVNKPNITIVGSQNKNRPVIIQNSGDEDDGITVEDAGDGFVLKDVTVRDFKENGVVLRHVNGFLLSGVTTLNNGEYGLFPVFSTNGVIENCEASGHSDTGIYVGQSSNVSISKNEAHDNVNGIEIENCTNVTAEKNHSYHNVVGIMSVLLPGLVEKHSTNIVISKNEVEDNNHINFAHEGELEAAVPSGSGILIVGSDNTLVLDNKVSGHQFVGIAVVSTLILGSLLNPPLPPEYFADIEPNPDGVSVVGNHLENNGYNPPQGLPLPGVDLLWDGSGNNNCWSKNHYTTSFPSSLPACQ</sequence>
<keyword evidence="3" id="KW-0833">Ubl conjugation pathway</keyword>
<reference evidence="5 6" key="1">
    <citation type="journal article" date="2015" name="Int. J. Syst. Evol. Microbiol.">
        <title>Flavisolibacter ginsenosidimutans sp. nov., with ginsenoside-converting activity isolated from soil used for cultivating ginseng.</title>
        <authorList>
            <person name="Zhao Y."/>
            <person name="Liu Q."/>
            <person name="Kang M.S."/>
            <person name="Jin F."/>
            <person name="Yu H."/>
            <person name="Im W.T."/>
        </authorList>
    </citation>
    <scope>NUCLEOTIDE SEQUENCE [LARGE SCALE GENOMIC DNA]</scope>
    <source>
        <strain evidence="5 6">Gsoil 636</strain>
    </source>
</reference>
<dbReference type="EMBL" id="CP042433">
    <property type="protein sequence ID" value="QEC57346.1"/>
    <property type="molecule type" value="Genomic_DNA"/>
</dbReference>
<comment type="pathway">
    <text evidence="1">Protein modification; protein ubiquitination.</text>
</comment>
<dbReference type="InterPro" id="IPR012334">
    <property type="entry name" value="Pectin_lyas_fold"/>
</dbReference>
<dbReference type="PANTHER" id="PTHR22990:SF15">
    <property type="entry name" value="F-BOX ONLY PROTEIN 10"/>
    <property type="match status" value="1"/>
</dbReference>
<dbReference type="SUPFAM" id="SSF51126">
    <property type="entry name" value="Pectin lyase-like"/>
    <property type="match status" value="1"/>
</dbReference>
<organism evidence="5 6">
    <name type="scientific">Flavisolibacter ginsenosidimutans</name>
    <dbReference type="NCBI Taxonomy" id="661481"/>
    <lineage>
        <taxon>Bacteria</taxon>
        <taxon>Pseudomonadati</taxon>
        <taxon>Bacteroidota</taxon>
        <taxon>Chitinophagia</taxon>
        <taxon>Chitinophagales</taxon>
        <taxon>Chitinophagaceae</taxon>
        <taxon>Flavisolibacter</taxon>
    </lineage>
</organism>
<dbReference type="Gene3D" id="2.160.20.10">
    <property type="entry name" value="Single-stranded right-handed beta-helix, Pectin lyase-like"/>
    <property type="match status" value="1"/>
</dbReference>
<dbReference type="InterPro" id="IPR039448">
    <property type="entry name" value="Beta_helix"/>
</dbReference>
<evidence type="ECO:0000313" key="5">
    <source>
        <dbReference type="EMBL" id="QEC57346.1"/>
    </source>
</evidence>
<dbReference type="InterPro" id="IPR011050">
    <property type="entry name" value="Pectin_lyase_fold/virulence"/>
</dbReference>
<feature type="domain" description="Right handed beta helix" evidence="4">
    <location>
        <begin position="126"/>
        <end position="268"/>
    </location>
</feature>
<evidence type="ECO:0000313" key="6">
    <source>
        <dbReference type="Proteomes" id="UP000321204"/>
    </source>
</evidence>
<dbReference type="InterPro" id="IPR051550">
    <property type="entry name" value="SCF-Subunits/Alg-Epimerases"/>
</dbReference>
<dbReference type="InterPro" id="IPR022441">
    <property type="entry name" value="Para_beta_helix_rpt-2"/>
</dbReference>
<dbReference type="RefSeq" id="WP_146789561.1">
    <property type="nucleotide sequence ID" value="NZ_BAABIO010000003.1"/>
</dbReference>
<dbReference type="InterPro" id="IPR006626">
    <property type="entry name" value="PbH1"/>
</dbReference>
<dbReference type="OrthoDB" id="338827at2"/>
<evidence type="ECO:0000256" key="3">
    <source>
        <dbReference type="ARBA" id="ARBA00022786"/>
    </source>
</evidence>